<comment type="caution">
    <text evidence="2">The sequence shown here is derived from an EMBL/GenBank/DDBJ whole genome shotgun (WGS) entry which is preliminary data.</text>
</comment>
<dbReference type="Pfam" id="PF00561">
    <property type="entry name" value="Abhydrolase_1"/>
    <property type="match status" value="1"/>
</dbReference>
<dbReference type="OrthoDB" id="9800988at2"/>
<evidence type="ECO:0000313" key="2">
    <source>
        <dbReference type="EMBL" id="TQL56710.1"/>
    </source>
</evidence>
<dbReference type="Proteomes" id="UP000319514">
    <property type="component" value="Unassembled WGS sequence"/>
</dbReference>
<dbReference type="AlphaFoldDB" id="A0A542Z930"/>
<dbReference type="PANTHER" id="PTHR43433">
    <property type="entry name" value="HYDROLASE, ALPHA/BETA FOLD FAMILY PROTEIN"/>
    <property type="match status" value="1"/>
</dbReference>
<dbReference type="GO" id="GO:0003824">
    <property type="term" value="F:catalytic activity"/>
    <property type="evidence" value="ECO:0007669"/>
    <property type="project" value="UniProtKB-ARBA"/>
</dbReference>
<name>A0A542Z930_9MICO</name>
<dbReference type="InterPro" id="IPR000073">
    <property type="entry name" value="AB_hydrolase_1"/>
</dbReference>
<sequence length="299" mass="31244">MTTSTLTLPDGRVLEYVEGGDPAGVPTLVHHGTPGGPVLDPGWESSAREHGLRLVLAARPGYAGSTRHPGRCVADVVADTVALADHLGVDRFVTWGWSGGGPHALACAALLPGRVVAAATLAGVAPYDAEGLDFMEGMGEGNIEEFGLALSGEEALRPLAQEQGAAMADVTPAELAEAMAPHLTPVDAAEITGPGTIGATLAAQTRTGFASGVDGWVDDDLMFTRPWGCNLDGIRVPVLLLQGRQDAMVPFGHGQWLARQLDGVVDARLTEEDGHLTLVTRRLPEVFGWLRGRWDAVTG</sequence>
<organism evidence="2 3">
    <name type="scientific">Oryzihumus leptocrescens</name>
    <dbReference type="NCBI Taxonomy" id="297536"/>
    <lineage>
        <taxon>Bacteria</taxon>
        <taxon>Bacillati</taxon>
        <taxon>Actinomycetota</taxon>
        <taxon>Actinomycetes</taxon>
        <taxon>Micrococcales</taxon>
        <taxon>Intrasporangiaceae</taxon>
        <taxon>Oryzihumus</taxon>
    </lineage>
</organism>
<dbReference type="PANTHER" id="PTHR43433:SF10">
    <property type="entry name" value="AB HYDROLASE-1 DOMAIN-CONTAINING PROTEIN"/>
    <property type="match status" value="1"/>
</dbReference>
<accession>A0A542Z930</accession>
<protein>
    <submittedName>
        <fullName evidence="2">Pimeloyl-ACP methyl ester carboxylesterase</fullName>
    </submittedName>
</protein>
<dbReference type="InterPro" id="IPR050471">
    <property type="entry name" value="AB_hydrolase"/>
</dbReference>
<gene>
    <name evidence="2" type="ORF">FB474_3471</name>
</gene>
<reference evidence="2 3" key="1">
    <citation type="submission" date="2019-06" db="EMBL/GenBank/DDBJ databases">
        <title>Sequencing the genomes of 1000 actinobacteria strains.</title>
        <authorList>
            <person name="Klenk H.-P."/>
        </authorList>
    </citation>
    <scope>NUCLEOTIDE SEQUENCE [LARGE SCALE GENOMIC DNA]</scope>
    <source>
        <strain evidence="2 3">DSM 18082</strain>
    </source>
</reference>
<dbReference type="InterPro" id="IPR029058">
    <property type="entry name" value="AB_hydrolase_fold"/>
</dbReference>
<evidence type="ECO:0000259" key="1">
    <source>
        <dbReference type="Pfam" id="PF00561"/>
    </source>
</evidence>
<dbReference type="Gene3D" id="3.40.50.1820">
    <property type="entry name" value="alpha/beta hydrolase"/>
    <property type="match status" value="1"/>
</dbReference>
<dbReference type="EMBL" id="VFOQ01000002">
    <property type="protein sequence ID" value="TQL56710.1"/>
    <property type="molecule type" value="Genomic_DNA"/>
</dbReference>
<evidence type="ECO:0000313" key="3">
    <source>
        <dbReference type="Proteomes" id="UP000319514"/>
    </source>
</evidence>
<keyword evidence="3" id="KW-1185">Reference proteome</keyword>
<dbReference type="RefSeq" id="WP_141790100.1">
    <property type="nucleotide sequence ID" value="NZ_BAAAKX010000008.1"/>
</dbReference>
<proteinExistence type="predicted"/>
<dbReference type="SUPFAM" id="SSF53474">
    <property type="entry name" value="alpha/beta-Hydrolases"/>
    <property type="match status" value="1"/>
</dbReference>
<feature type="domain" description="AB hydrolase-1" evidence="1">
    <location>
        <begin position="28"/>
        <end position="261"/>
    </location>
</feature>